<dbReference type="InterPro" id="IPR058533">
    <property type="entry name" value="Cation_efflux_TM"/>
</dbReference>
<dbReference type="InterPro" id="IPR036837">
    <property type="entry name" value="Cation_efflux_CTD_sf"/>
</dbReference>
<feature type="transmembrane region" description="Helical" evidence="10">
    <location>
        <begin position="282"/>
        <end position="304"/>
    </location>
</feature>
<dbReference type="SMR" id="A0A7I8XLY8"/>
<dbReference type="GO" id="GO:0005886">
    <property type="term" value="C:plasma membrane"/>
    <property type="evidence" value="ECO:0007669"/>
    <property type="project" value="TreeGrafter"/>
</dbReference>
<dbReference type="EMBL" id="CAJFDI010000005">
    <property type="protein sequence ID" value="CAD5230608.1"/>
    <property type="molecule type" value="Genomic_DNA"/>
</dbReference>
<feature type="transmembrane region" description="Helical" evidence="10">
    <location>
        <begin position="170"/>
        <end position="191"/>
    </location>
</feature>
<comment type="subcellular location">
    <subcellularLocation>
        <location evidence="1">Membrane</location>
        <topology evidence="1">Multi-pass membrane protein</topology>
    </subcellularLocation>
</comment>
<evidence type="ECO:0000256" key="8">
    <source>
        <dbReference type="ARBA" id="ARBA00023136"/>
    </source>
</evidence>
<proteinExistence type="inferred from homology"/>
<evidence type="ECO:0000256" key="6">
    <source>
        <dbReference type="ARBA" id="ARBA00022989"/>
    </source>
</evidence>
<dbReference type="Gene3D" id="1.20.1510.10">
    <property type="entry name" value="Cation efflux protein transmembrane domain"/>
    <property type="match status" value="1"/>
</dbReference>
<keyword evidence="14" id="KW-1185">Reference proteome</keyword>
<evidence type="ECO:0000256" key="4">
    <source>
        <dbReference type="ARBA" id="ARBA00022692"/>
    </source>
</evidence>
<sequence>MMSEHSANSYPLMELNNPEPRPHSDTVGIMGLKSERKAFPLKHCDYEMAFQRSMKNDVSRRAERTLIFVSLLTLLFIIAELIGGYLAHSLAIVSDAFHMISDLGSFLISITAIHLARKKPTARYSYGFQRTEVLGALTSILIIWILTGVLIYMAIERILTNDLEVEADTMMITAGIGVVFNMVMGVCLYFGKAGHSHFGMSHSHHHHGHSHGHGQKVSNVENLSEKTIKSIDEEAHQHHHSHHHHHQENINLRAAFVHVLGDLVQSMGVLLAAVIIKFTGFTLADPICTFLFGVLVLLTTHGIFKDTILVLMEATPNHVSMNKVHEDLTSIDGVSSIHSLRIWSLKLDSTAISVHLDIQPGADVSAVVRQAQHKLQHEHGIDYITVQAQCSLSNASSEVQLLGV</sequence>
<dbReference type="Proteomes" id="UP000659654">
    <property type="component" value="Unassembled WGS sequence"/>
</dbReference>
<evidence type="ECO:0000256" key="5">
    <source>
        <dbReference type="ARBA" id="ARBA00022906"/>
    </source>
</evidence>
<feature type="domain" description="Cation efflux protein cytoplasmic" evidence="12">
    <location>
        <begin position="317"/>
        <end position="387"/>
    </location>
</feature>
<feature type="region of interest" description="Disordered" evidence="9">
    <location>
        <begin position="1"/>
        <end position="21"/>
    </location>
</feature>
<dbReference type="PANTHER" id="PTHR11562:SF84">
    <property type="entry name" value="LD05335P"/>
    <property type="match status" value="1"/>
</dbReference>
<evidence type="ECO:0000256" key="7">
    <source>
        <dbReference type="ARBA" id="ARBA00023065"/>
    </source>
</evidence>
<feature type="transmembrane region" description="Helical" evidence="10">
    <location>
        <begin position="133"/>
        <end position="155"/>
    </location>
</feature>
<organism evidence="13 14">
    <name type="scientific">Bursaphelenchus xylophilus</name>
    <name type="common">Pinewood nematode worm</name>
    <name type="synonym">Aphelenchoides xylophilus</name>
    <dbReference type="NCBI Taxonomy" id="6326"/>
    <lineage>
        <taxon>Eukaryota</taxon>
        <taxon>Metazoa</taxon>
        <taxon>Ecdysozoa</taxon>
        <taxon>Nematoda</taxon>
        <taxon>Chromadorea</taxon>
        <taxon>Rhabditida</taxon>
        <taxon>Tylenchina</taxon>
        <taxon>Tylenchomorpha</taxon>
        <taxon>Aphelenchoidea</taxon>
        <taxon>Aphelenchoididae</taxon>
        <taxon>Bursaphelenchus</taxon>
    </lineage>
</organism>
<evidence type="ECO:0000256" key="3">
    <source>
        <dbReference type="ARBA" id="ARBA00022448"/>
    </source>
</evidence>
<evidence type="ECO:0000256" key="1">
    <source>
        <dbReference type="ARBA" id="ARBA00004141"/>
    </source>
</evidence>
<evidence type="ECO:0000256" key="2">
    <source>
        <dbReference type="ARBA" id="ARBA00008873"/>
    </source>
</evidence>
<dbReference type="AlphaFoldDB" id="A0A7I8XLY8"/>
<keyword evidence="8 10" id="KW-0472">Membrane</keyword>
<dbReference type="SUPFAM" id="SSF160240">
    <property type="entry name" value="Cation efflux protein cytoplasmic domain-like"/>
    <property type="match status" value="1"/>
</dbReference>
<evidence type="ECO:0000313" key="13">
    <source>
        <dbReference type="EMBL" id="CAD5230608.1"/>
    </source>
</evidence>
<feature type="transmembrane region" description="Helical" evidence="10">
    <location>
        <begin position="255"/>
        <end position="276"/>
    </location>
</feature>
<dbReference type="InterPro" id="IPR027469">
    <property type="entry name" value="Cation_efflux_TMD_sf"/>
</dbReference>
<feature type="transmembrane region" description="Helical" evidence="10">
    <location>
        <begin position="65"/>
        <end position="86"/>
    </location>
</feature>
<evidence type="ECO:0000259" key="12">
    <source>
        <dbReference type="Pfam" id="PF16916"/>
    </source>
</evidence>
<dbReference type="EMBL" id="CAJFCV020000005">
    <property type="protein sequence ID" value="CAG9121616.1"/>
    <property type="molecule type" value="Genomic_DNA"/>
</dbReference>
<dbReference type="InterPro" id="IPR027470">
    <property type="entry name" value="Cation_efflux_CTD"/>
</dbReference>
<feature type="transmembrane region" description="Helical" evidence="10">
    <location>
        <begin position="92"/>
        <end position="113"/>
    </location>
</feature>
<comment type="similarity">
    <text evidence="2">Belongs to the cation diffusion facilitator (CDF) transporter (TC 2.A.4) family. SLC30A subfamily.</text>
</comment>
<keyword evidence="5" id="KW-0864">Zinc transport</keyword>
<dbReference type="Proteomes" id="UP000582659">
    <property type="component" value="Unassembled WGS sequence"/>
</dbReference>
<accession>A0A7I8XLY8</accession>
<feature type="domain" description="Cation efflux protein transmembrane" evidence="11">
    <location>
        <begin position="67"/>
        <end position="312"/>
    </location>
</feature>
<dbReference type="Pfam" id="PF16916">
    <property type="entry name" value="ZT_dimer"/>
    <property type="match status" value="1"/>
</dbReference>
<dbReference type="GO" id="GO:0010043">
    <property type="term" value="P:response to zinc ion"/>
    <property type="evidence" value="ECO:0007669"/>
    <property type="project" value="TreeGrafter"/>
</dbReference>
<dbReference type="NCBIfam" id="TIGR01297">
    <property type="entry name" value="CDF"/>
    <property type="match status" value="1"/>
</dbReference>
<keyword evidence="4 10" id="KW-0812">Transmembrane</keyword>
<keyword evidence="7" id="KW-0406">Ion transport</keyword>
<evidence type="ECO:0000256" key="9">
    <source>
        <dbReference type="SAM" id="MobiDB-lite"/>
    </source>
</evidence>
<evidence type="ECO:0000259" key="11">
    <source>
        <dbReference type="Pfam" id="PF01545"/>
    </source>
</evidence>
<evidence type="ECO:0000313" key="14">
    <source>
        <dbReference type="Proteomes" id="UP000659654"/>
    </source>
</evidence>
<keyword evidence="6 10" id="KW-1133">Transmembrane helix</keyword>
<reference evidence="13" key="1">
    <citation type="submission" date="2020-09" db="EMBL/GenBank/DDBJ databases">
        <authorList>
            <person name="Kikuchi T."/>
        </authorList>
    </citation>
    <scope>NUCLEOTIDE SEQUENCE</scope>
    <source>
        <strain evidence="13">Ka4C1</strain>
    </source>
</reference>
<comment type="caution">
    <text evidence="13">The sequence shown here is derived from an EMBL/GenBank/DDBJ whole genome shotgun (WGS) entry which is preliminary data.</text>
</comment>
<keyword evidence="5" id="KW-0862">Zinc</keyword>
<name>A0A7I8XLY8_BURXY</name>
<evidence type="ECO:0000256" key="10">
    <source>
        <dbReference type="SAM" id="Phobius"/>
    </source>
</evidence>
<protein>
    <submittedName>
        <fullName evidence="13">(pine wood nematode) hypothetical protein</fullName>
    </submittedName>
</protein>
<dbReference type="InterPro" id="IPR002524">
    <property type="entry name" value="Cation_efflux"/>
</dbReference>
<dbReference type="GO" id="GO:0005385">
    <property type="term" value="F:zinc ion transmembrane transporter activity"/>
    <property type="evidence" value="ECO:0007669"/>
    <property type="project" value="TreeGrafter"/>
</dbReference>
<keyword evidence="3" id="KW-0813">Transport</keyword>
<dbReference type="SUPFAM" id="SSF161111">
    <property type="entry name" value="Cation efflux protein transmembrane domain-like"/>
    <property type="match status" value="1"/>
</dbReference>
<dbReference type="OrthoDB" id="9944568at2759"/>
<dbReference type="InterPro" id="IPR050681">
    <property type="entry name" value="CDF/SLC30A"/>
</dbReference>
<dbReference type="Pfam" id="PF01545">
    <property type="entry name" value="Cation_efflux"/>
    <property type="match status" value="1"/>
</dbReference>
<dbReference type="PANTHER" id="PTHR11562">
    <property type="entry name" value="CATION EFFLUX PROTEIN/ ZINC TRANSPORTER"/>
    <property type="match status" value="1"/>
</dbReference>
<gene>
    <name evidence="13" type="ORF">BXYJ_LOCUS11072</name>
</gene>